<dbReference type="EC" id="2.7.1.71" evidence="7"/>
<dbReference type="GO" id="GO:0005524">
    <property type="term" value="F:ATP binding"/>
    <property type="evidence" value="ECO:0007669"/>
    <property type="project" value="UniProtKB-UniRule"/>
</dbReference>
<dbReference type="GO" id="GO:0008652">
    <property type="term" value="P:amino acid biosynthetic process"/>
    <property type="evidence" value="ECO:0007669"/>
    <property type="project" value="UniProtKB-KW"/>
</dbReference>
<comment type="caution">
    <text evidence="8">The sequence shown here is derived from an EMBL/GenBank/DDBJ whole genome shotgun (WGS) entry which is preliminary data.</text>
</comment>
<keyword evidence="4 7" id="KW-0418">Kinase</keyword>
<comment type="pathway">
    <text evidence="7">Metabolic intermediate biosynthesis; chorismate biosynthesis; chorismate from D-erythrose 4-phosphate and phosphoenolpyruvate: step 5/7.</text>
</comment>
<evidence type="ECO:0000313" key="9">
    <source>
        <dbReference type="Proteomes" id="UP000034789"/>
    </source>
</evidence>
<dbReference type="PANTHER" id="PTHR21087:SF16">
    <property type="entry name" value="SHIKIMATE KINASE 1, CHLOROPLASTIC"/>
    <property type="match status" value="1"/>
</dbReference>
<comment type="catalytic activity">
    <reaction evidence="7">
        <text>shikimate + ATP = 3-phosphoshikimate + ADP + H(+)</text>
        <dbReference type="Rhea" id="RHEA:13121"/>
        <dbReference type="ChEBI" id="CHEBI:15378"/>
        <dbReference type="ChEBI" id="CHEBI:30616"/>
        <dbReference type="ChEBI" id="CHEBI:36208"/>
        <dbReference type="ChEBI" id="CHEBI:145989"/>
        <dbReference type="ChEBI" id="CHEBI:456216"/>
        <dbReference type="EC" id="2.7.1.71"/>
    </reaction>
</comment>
<gene>
    <name evidence="7" type="primary">aroK</name>
    <name evidence="8" type="ORF">UY98_C0003G0001</name>
</gene>
<dbReference type="GO" id="GO:0000287">
    <property type="term" value="F:magnesium ion binding"/>
    <property type="evidence" value="ECO:0007669"/>
    <property type="project" value="UniProtKB-UniRule"/>
</dbReference>
<keyword evidence="5 7" id="KW-0067">ATP-binding</keyword>
<keyword evidence="1 7" id="KW-0028">Amino-acid biosynthesis</keyword>
<sequence length="171" mass="19268">MNITLIGMSGAGKSHIGKMLAERLGIKLLDIDRDVWEVAYGKPIQEILDERGEDWYVAEEGRLIIESTKGKDGLVISPPGSVVYQPDALKHLKAISTVIYLKVPFETIEERNKNSTPHAVIGLGRKSLRELYDERAKLYEEHAHCVLETEKYNEQQIIDSIVGLLNMKMHG</sequence>
<dbReference type="InterPro" id="IPR031322">
    <property type="entry name" value="Shikimate/glucono_kinase"/>
</dbReference>
<evidence type="ECO:0000256" key="4">
    <source>
        <dbReference type="ARBA" id="ARBA00022777"/>
    </source>
</evidence>
<name>A0A0G1YX78_9BACT</name>
<dbReference type="InterPro" id="IPR000623">
    <property type="entry name" value="Shikimate_kinase/TSH1"/>
</dbReference>
<keyword evidence="7" id="KW-0460">Magnesium</keyword>
<evidence type="ECO:0000256" key="1">
    <source>
        <dbReference type="ARBA" id="ARBA00022605"/>
    </source>
</evidence>
<evidence type="ECO:0000256" key="5">
    <source>
        <dbReference type="ARBA" id="ARBA00022840"/>
    </source>
</evidence>
<proteinExistence type="inferred from homology"/>
<comment type="function">
    <text evidence="7">Catalyzes the specific phosphorylation of the 3-hydroxyl group of shikimic acid using ATP as a cosubstrate.</text>
</comment>
<keyword evidence="7" id="KW-0479">Metal-binding</keyword>
<dbReference type="CDD" id="cd00464">
    <property type="entry name" value="SK"/>
    <property type="match status" value="1"/>
</dbReference>
<evidence type="ECO:0000256" key="6">
    <source>
        <dbReference type="ARBA" id="ARBA00023141"/>
    </source>
</evidence>
<comment type="subunit">
    <text evidence="7">Monomer.</text>
</comment>
<dbReference type="Pfam" id="PF01202">
    <property type="entry name" value="SKI"/>
    <property type="match status" value="1"/>
</dbReference>
<reference evidence="8 9" key="1">
    <citation type="journal article" date="2015" name="Nature">
        <title>rRNA introns, odd ribosomes, and small enigmatic genomes across a large radiation of phyla.</title>
        <authorList>
            <person name="Brown C.T."/>
            <person name="Hug L.A."/>
            <person name="Thomas B.C."/>
            <person name="Sharon I."/>
            <person name="Castelle C.J."/>
            <person name="Singh A."/>
            <person name="Wilkins M.J."/>
            <person name="Williams K.H."/>
            <person name="Banfield J.F."/>
        </authorList>
    </citation>
    <scope>NUCLEOTIDE SEQUENCE [LARGE SCALE GENOMIC DNA]</scope>
</reference>
<dbReference type="AlphaFoldDB" id="A0A0G1YX78"/>
<dbReference type="GO" id="GO:0004765">
    <property type="term" value="F:shikimate kinase activity"/>
    <property type="evidence" value="ECO:0007669"/>
    <property type="project" value="UniProtKB-UniRule"/>
</dbReference>
<dbReference type="UniPathway" id="UPA00053">
    <property type="reaction ID" value="UER00088"/>
</dbReference>
<keyword evidence="7" id="KW-0963">Cytoplasm</keyword>
<keyword evidence="2 7" id="KW-0808">Transferase</keyword>
<evidence type="ECO:0000256" key="3">
    <source>
        <dbReference type="ARBA" id="ARBA00022741"/>
    </source>
</evidence>
<evidence type="ECO:0000313" key="8">
    <source>
        <dbReference type="EMBL" id="KKW47871.1"/>
    </source>
</evidence>
<dbReference type="GO" id="GO:0009073">
    <property type="term" value="P:aromatic amino acid family biosynthetic process"/>
    <property type="evidence" value="ECO:0007669"/>
    <property type="project" value="UniProtKB-KW"/>
</dbReference>
<evidence type="ECO:0000256" key="7">
    <source>
        <dbReference type="HAMAP-Rule" id="MF_00109"/>
    </source>
</evidence>
<dbReference type="GO" id="GO:0005829">
    <property type="term" value="C:cytosol"/>
    <property type="evidence" value="ECO:0007669"/>
    <property type="project" value="TreeGrafter"/>
</dbReference>
<keyword evidence="6 7" id="KW-0057">Aromatic amino acid biosynthesis</keyword>
<dbReference type="EMBL" id="LCSD01000003">
    <property type="protein sequence ID" value="KKW47871.1"/>
    <property type="molecule type" value="Genomic_DNA"/>
</dbReference>
<feature type="binding site" evidence="7">
    <location>
        <begin position="10"/>
        <end position="15"/>
    </location>
    <ligand>
        <name>ATP</name>
        <dbReference type="ChEBI" id="CHEBI:30616"/>
    </ligand>
</feature>
<comment type="caution">
    <text evidence="7">Lacks conserved residue(s) required for the propagation of feature annotation.</text>
</comment>
<dbReference type="PRINTS" id="PR01100">
    <property type="entry name" value="SHIKIMTKNASE"/>
</dbReference>
<accession>A0A0G1YX78</accession>
<keyword evidence="3 7" id="KW-0547">Nucleotide-binding</keyword>
<dbReference type="GO" id="GO:0009423">
    <property type="term" value="P:chorismate biosynthetic process"/>
    <property type="evidence" value="ECO:0007669"/>
    <property type="project" value="UniProtKB-UniRule"/>
</dbReference>
<feature type="binding site" evidence="7">
    <location>
        <position position="32"/>
    </location>
    <ligand>
        <name>substrate</name>
    </ligand>
</feature>
<feature type="binding site" evidence="7">
    <location>
        <position position="135"/>
    </location>
    <ligand>
        <name>substrate</name>
    </ligand>
</feature>
<dbReference type="PANTHER" id="PTHR21087">
    <property type="entry name" value="SHIKIMATE KINASE"/>
    <property type="match status" value="1"/>
</dbReference>
<comment type="cofactor">
    <cofactor evidence="7">
        <name>Mg(2+)</name>
        <dbReference type="ChEBI" id="CHEBI:18420"/>
    </cofactor>
    <text evidence="7">Binds 1 Mg(2+) ion per subunit.</text>
</comment>
<dbReference type="Proteomes" id="UP000034789">
    <property type="component" value="Unassembled WGS sequence"/>
</dbReference>
<feature type="binding site" evidence="7">
    <location>
        <position position="14"/>
    </location>
    <ligand>
        <name>Mg(2+)</name>
        <dbReference type="ChEBI" id="CHEBI:18420"/>
    </ligand>
</feature>
<dbReference type="SUPFAM" id="SSF52540">
    <property type="entry name" value="P-loop containing nucleoside triphosphate hydrolases"/>
    <property type="match status" value="1"/>
</dbReference>
<comment type="subcellular location">
    <subcellularLocation>
        <location evidence="7">Cytoplasm</location>
    </subcellularLocation>
</comment>
<protein>
    <recommendedName>
        <fullName evidence="7">Shikimate kinase</fullName>
        <shortName evidence="7">SK</shortName>
        <ecNumber evidence="7">2.7.1.71</ecNumber>
    </recommendedName>
</protein>
<comment type="similarity">
    <text evidence="7">Belongs to the shikimate kinase family.</text>
</comment>
<organism evidence="8 9">
    <name type="scientific">Candidatus Kaiserbacteria bacterium GW2011_GWA2_58_9</name>
    <dbReference type="NCBI Taxonomy" id="1618672"/>
    <lineage>
        <taxon>Bacteria</taxon>
        <taxon>Candidatus Kaiseribacteriota</taxon>
    </lineage>
</organism>
<dbReference type="InterPro" id="IPR027417">
    <property type="entry name" value="P-loop_NTPase"/>
</dbReference>
<feature type="binding site" evidence="7">
    <location>
        <position position="80"/>
    </location>
    <ligand>
        <name>substrate</name>
    </ligand>
</feature>
<dbReference type="Gene3D" id="3.40.50.300">
    <property type="entry name" value="P-loop containing nucleotide triphosphate hydrolases"/>
    <property type="match status" value="1"/>
</dbReference>
<dbReference type="HAMAP" id="MF_00109">
    <property type="entry name" value="Shikimate_kinase"/>
    <property type="match status" value="1"/>
</dbReference>
<evidence type="ECO:0000256" key="2">
    <source>
        <dbReference type="ARBA" id="ARBA00022679"/>
    </source>
</evidence>